<dbReference type="InterPro" id="IPR001138">
    <property type="entry name" value="Zn2Cys6_DnaBD"/>
</dbReference>
<dbReference type="AlphaFoldDB" id="E4ZM57"/>
<dbReference type="InParanoid" id="E4ZM57"/>
<dbReference type="GO" id="GO:0005634">
    <property type="term" value="C:nucleus"/>
    <property type="evidence" value="ECO:0007669"/>
    <property type="project" value="InterPro"/>
</dbReference>
<feature type="region of interest" description="Disordered" evidence="6">
    <location>
        <begin position="243"/>
        <end position="282"/>
    </location>
</feature>
<keyword evidence="3" id="KW-0238">DNA-binding</keyword>
<evidence type="ECO:0000256" key="6">
    <source>
        <dbReference type="SAM" id="MobiDB-lite"/>
    </source>
</evidence>
<dbReference type="GO" id="GO:0008270">
    <property type="term" value="F:zinc ion binding"/>
    <property type="evidence" value="ECO:0007669"/>
    <property type="project" value="InterPro"/>
</dbReference>
<dbReference type="OrthoDB" id="2943660at2759"/>
<evidence type="ECO:0000256" key="1">
    <source>
        <dbReference type="ARBA" id="ARBA00022723"/>
    </source>
</evidence>
<dbReference type="InterPro" id="IPR013700">
    <property type="entry name" value="AflR"/>
</dbReference>
<keyword evidence="4" id="KW-0804">Transcription</keyword>
<reference evidence="9" key="1">
    <citation type="journal article" date="2011" name="Nat. Commun.">
        <title>Effector diversification within compartments of the Leptosphaeria maculans genome affected by Repeat-Induced Point mutations.</title>
        <authorList>
            <person name="Rouxel T."/>
            <person name="Grandaubert J."/>
            <person name="Hane J.K."/>
            <person name="Hoede C."/>
            <person name="van de Wouw A.P."/>
            <person name="Couloux A."/>
            <person name="Dominguez V."/>
            <person name="Anthouard V."/>
            <person name="Bally P."/>
            <person name="Bourras S."/>
            <person name="Cozijnsen A.J."/>
            <person name="Ciuffetti L.M."/>
            <person name="Degrave A."/>
            <person name="Dilmaghani A."/>
            <person name="Duret L."/>
            <person name="Fudal I."/>
            <person name="Goodwin S.B."/>
            <person name="Gout L."/>
            <person name="Glaser N."/>
            <person name="Linglin J."/>
            <person name="Kema G.H.J."/>
            <person name="Lapalu N."/>
            <person name="Lawrence C.B."/>
            <person name="May K."/>
            <person name="Meyer M."/>
            <person name="Ollivier B."/>
            <person name="Poulain J."/>
            <person name="Schoch C.L."/>
            <person name="Simon A."/>
            <person name="Spatafora J.W."/>
            <person name="Stachowiak A."/>
            <person name="Turgeon B.G."/>
            <person name="Tyler B.M."/>
            <person name="Vincent D."/>
            <person name="Weissenbach J."/>
            <person name="Amselem J."/>
            <person name="Quesneville H."/>
            <person name="Oliver R.P."/>
            <person name="Wincker P."/>
            <person name="Balesdent M.-H."/>
            <person name="Howlett B.J."/>
        </authorList>
    </citation>
    <scope>NUCLEOTIDE SEQUENCE [LARGE SCALE GENOMIC DNA]</scope>
    <source>
        <strain evidence="9">JN3 / isolate v23.1.3 / race Av1-4-5-6-7-8</strain>
    </source>
</reference>
<keyword evidence="9" id="KW-1185">Reference proteome</keyword>
<dbReference type="CDD" id="cd00067">
    <property type="entry name" value="GAL4"/>
    <property type="match status" value="1"/>
</dbReference>
<name>E4ZM57_LEPMJ</name>
<evidence type="ECO:0000256" key="5">
    <source>
        <dbReference type="ARBA" id="ARBA00023242"/>
    </source>
</evidence>
<evidence type="ECO:0000259" key="7">
    <source>
        <dbReference type="PROSITE" id="PS50048"/>
    </source>
</evidence>
<dbReference type="SUPFAM" id="SSF57701">
    <property type="entry name" value="Zn2/Cys6 DNA-binding domain"/>
    <property type="match status" value="1"/>
</dbReference>
<dbReference type="HOGENOM" id="CLU_029374_0_0_1"/>
<keyword evidence="1" id="KW-0479">Metal-binding</keyword>
<proteinExistence type="predicted"/>
<keyword evidence="5" id="KW-0539">Nucleus</keyword>
<dbReference type="Pfam" id="PF08493">
    <property type="entry name" value="AflR"/>
    <property type="match status" value="1"/>
</dbReference>
<dbReference type="PROSITE" id="PS00463">
    <property type="entry name" value="ZN2_CY6_FUNGAL_1"/>
    <property type="match status" value="1"/>
</dbReference>
<evidence type="ECO:0000256" key="4">
    <source>
        <dbReference type="ARBA" id="ARBA00023163"/>
    </source>
</evidence>
<dbReference type="Gene3D" id="4.10.240.10">
    <property type="entry name" value="Zn(2)-C6 fungal-type DNA-binding domain"/>
    <property type="match status" value="1"/>
</dbReference>
<dbReference type="eggNOG" id="ENOG502SUCM">
    <property type="taxonomic scope" value="Eukaryota"/>
</dbReference>
<dbReference type="SMART" id="SM00066">
    <property type="entry name" value="GAL4"/>
    <property type="match status" value="1"/>
</dbReference>
<protein>
    <recommendedName>
        <fullName evidence="7">Zn(2)-C6 fungal-type domain-containing protein</fullName>
    </recommendedName>
</protein>
<dbReference type="OMA" id="MRASCDA"/>
<dbReference type="GO" id="GO:0000981">
    <property type="term" value="F:DNA-binding transcription factor activity, RNA polymerase II-specific"/>
    <property type="evidence" value="ECO:0007669"/>
    <property type="project" value="InterPro"/>
</dbReference>
<evidence type="ECO:0000313" key="9">
    <source>
        <dbReference type="Proteomes" id="UP000002668"/>
    </source>
</evidence>
<sequence length="632" mass="69707">MDGRWQVVKHVPKEQKSVLQISGNQSTTTTGMQRIWPCRQLHGLHPGRRASLRAAGMGHSKIRFSGIPKQNESIGLARSDALLSCVVLATAQAPRMMVISKVTDYSKHVACFGCTKFPVPVFPQGVSLMPAPANVACQRLHIAPCPLVAFHDRCQNIMFQATPQTYAPHHSPSPPTDNMLAVPESTIMVTGRNGESKPRKMRASCDACSRAKVKCDKLRPICHRCNNMNICCNYSPSMRLGKPRKNRNPDGTVIRDVSPVGSCGLPGKRPGKIVGTNVSTAESSPEPTDSFYFCPATPEFHYQDTFMNSGFNGGQSPEYSDGSLINGWSKEEQVILGAPTDMFIPTQQFVTSQPSYGGHVRSDSVQSHSEIFPPMESLQPPSIDPDQFLGIQAPVLASRDKMMPCPSPMVCAPLPTPASPHDFVNAPMHDCTQYALQTLSSLYAPLDIQSSAMDFGCHPDGLRTWTDIFSVTKSAVESVHNLLACPCSTNPHYPSTLSLAILKILSIYQAITGVDDQNNSLTKSARRENYTHTSNPLGISIVSPADEMNLRTNMVLSELRRVDRLVDKFNERYCKTANVAESQMDSGMYFALKTELRTRVRETFKIIMRTAPEEIKRQMALHSQNRARVHTM</sequence>
<evidence type="ECO:0000256" key="2">
    <source>
        <dbReference type="ARBA" id="ARBA00023015"/>
    </source>
</evidence>
<accession>E4ZM57</accession>
<organism evidence="9">
    <name type="scientific">Leptosphaeria maculans (strain JN3 / isolate v23.1.3 / race Av1-4-5-6-7-8)</name>
    <name type="common">Blackleg fungus</name>
    <name type="synonym">Phoma lingam</name>
    <dbReference type="NCBI Taxonomy" id="985895"/>
    <lineage>
        <taxon>Eukaryota</taxon>
        <taxon>Fungi</taxon>
        <taxon>Dikarya</taxon>
        <taxon>Ascomycota</taxon>
        <taxon>Pezizomycotina</taxon>
        <taxon>Dothideomycetes</taxon>
        <taxon>Pleosporomycetidae</taxon>
        <taxon>Pleosporales</taxon>
        <taxon>Pleosporineae</taxon>
        <taxon>Leptosphaeriaceae</taxon>
        <taxon>Plenodomus</taxon>
        <taxon>Plenodomus lingam/Leptosphaeria maculans species complex</taxon>
    </lineage>
</organism>
<evidence type="ECO:0000313" key="8">
    <source>
        <dbReference type="EMBL" id="CBX92406.1"/>
    </source>
</evidence>
<dbReference type="InterPro" id="IPR036864">
    <property type="entry name" value="Zn2-C6_fun-type_DNA-bd_sf"/>
</dbReference>
<dbReference type="GeneID" id="13287089"/>
<dbReference type="Proteomes" id="UP000002668">
    <property type="component" value="Genome"/>
</dbReference>
<dbReference type="VEuPathDB" id="FungiDB:LEMA_P051120.1"/>
<dbReference type="PRINTS" id="PR00755">
    <property type="entry name" value="AFLATOXINBRP"/>
</dbReference>
<dbReference type="Pfam" id="PF00172">
    <property type="entry name" value="Zn_clus"/>
    <property type="match status" value="1"/>
</dbReference>
<dbReference type="GO" id="GO:0045122">
    <property type="term" value="P:aflatoxin biosynthetic process"/>
    <property type="evidence" value="ECO:0007669"/>
    <property type="project" value="InterPro"/>
</dbReference>
<dbReference type="EMBL" id="FP929094">
    <property type="protein sequence ID" value="CBX92406.1"/>
    <property type="molecule type" value="Genomic_DNA"/>
</dbReference>
<dbReference type="GO" id="GO:0003677">
    <property type="term" value="F:DNA binding"/>
    <property type="evidence" value="ECO:0007669"/>
    <property type="project" value="UniProtKB-KW"/>
</dbReference>
<gene>
    <name evidence="8" type="ORF">LEMA_P051120.1</name>
</gene>
<feature type="domain" description="Zn(2)-C6 fungal-type" evidence="7">
    <location>
        <begin position="204"/>
        <end position="234"/>
    </location>
</feature>
<dbReference type="PROSITE" id="PS50048">
    <property type="entry name" value="ZN2_CY6_FUNGAL_2"/>
    <property type="match status" value="1"/>
</dbReference>
<dbReference type="STRING" id="985895.E4ZM57"/>
<evidence type="ECO:0000256" key="3">
    <source>
        <dbReference type="ARBA" id="ARBA00023125"/>
    </source>
</evidence>
<keyword evidence="2" id="KW-0805">Transcription regulation</keyword>